<organism evidence="8 9">
    <name type="scientific">Diabrotica balteata</name>
    <name type="common">Banded cucumber beetle</name>
    <dbReference type="NCBI Taxonomy" id="107213"/>
    <lineage>
        <taxon>Eukaryota</taxon>
        <taxon>Metazoa</taxon>
        <taxon>Ecdysozoa</taxon>
        <taxon>Arthropoda</taxon>
        <taxon>Hexapoda</taxon>
        <taxon>Insecta</taxon>
        <taxon>Pterygota</taxon>
        <taxon>Neoptera</taxon>
        <taxon>Endopterygota</taxon>
        <taxon>Coleoptera</taxon>
        <taxon>Polyphaga</taxon>
        <taxon>Cucujiformia</taxon>
        <taxon>Chrysomeloidea</taxon>
        <taxon>Chrysomelidae</taxon>
        <taxon>Galerucinae</taxon>
        <taxon>Diabroticina</taxon>
        <taxon>Diabroticites</taxon>
        <taxon>Diabrotica</taxon>
    </lineage>
</organism>
<evidence type="ECO:0000256" key="6">
    <source>
        <dbReference type="SAM" id="Phobius"/>
    </source>
</evidence>
<evidence type="ECO:0000259" key="7">
    <source>
        <dbReference type="PROSITE" id="PS50850"/>
    </source>
</evidence>
<evidence type="ECO:0000313" key="9">
    <source>
        <dbReference type="Proteomes" id="UP001153709"/>
    </source>
</evidence>
<dbReference type="PANTHER" id="PTHR23511">
    <property type="entry name" value="SYNAPTIC VESICLE GLYCOPROTEIN 2"/>
    <property type="match status" value="1"/>
</dbReference>
<dbReference type="Pfam" id="PF07690">
    <property type="entry name" value="MFS_1"/>
    <property type="match status" value="1"/>
</dbReference>
<feature type="transmembrane region" description="Helical" evidence="6">
    <location>
        <begin position="119"/>
        <end position="138"/>
    </location>
</feature>
<keyword evidence="4 6" id="KW-1133">Transmembrane helix</keyword>
<proteinExistence type="predicted"/>
<dbReference type="InterPro" id="IPR011701">
    <property type="entry name" value="MFS"/>
</dbReference>
<keyword evidence="2" id="KW-0813">Transport</keyword>
<dbReference type="Proteomes" id="UP001153709">
    <property type="component" value="Chromosome 8"/>
</dbReference>
<reference evidence="8" key="1">
    <citation type="submission" date="2022-01" db="EMBL/GenBank/DDBJ databases">
        <authorList>
            <person name="King R."/>
        </authorList>
    </citation>
    <scope>NUCLEOTIDE SEQUENCE</scope>
</reference>
<feature type="transmembrane region" description="Helical" evidence="6">
    <location>
        <begin position="159"/>
        <end position="176"/>
    </location>
</feature>
<accession>A0A9P0E1E1</accession>
<dbReference type="OrthoDB" id="3936150at2759"/>
<comment type="subcellular location">
    <subcellularLocation>
        <location evidence="1">Membrane</location>
        <topology evidence="1">Multi-pass membrane protein</topology>
    </subcellularLocation>
</comment>
<feature type="transmembrane region" description="Helical" evidence="6">
    <location>
        <begin position="28"/>
        <end position="52"/>
    </location>
</feature>
<dbReference type="GO" id="GO:0022857">
    <property type="term" value="F:transmembrane transporter activity"/>
    <property type="evidence" value="ECO:0007669"/>
    <property type="project" value="InterPro"/>
</dbReference>
<dbReference type="PROSITE" id="PS50850">
    <property type="entry name" value="MFS"/>
    <property type="match status" value="1"/>
</dbReference>
<dbReference type="GO" id="GO:0016020">
    <property type="term" value="C:membrane"/>
    <property type="evidence" value="ECO:0007669"/>
    <property type="project" value="UniProtKB-SubCell"/>
</dbReference>
<feature type="transmembrane region" description="Helical" evidence="6">
    <location>
        <begin position="389"/>
        <end position="408"/>
    </location>
</feature>
<evidence type="ECO:0000256" key="4">
    <source>
        <dbReference type="ARBA" id="ARBA00022989"/>
    </source>
</evidence>
<evidence type="ECO:0000256" key="5">
    <source>
        <dbReference type="ARBA" id="ARBA00023136"/>
    </source>
</evidence>
<feature type="transmembrane region" description="Helical" evidence="6">
    <location>
        <begin position="287"/>
        <end position="305"/>
    </location>
</feature>
<evidence type="ECO:0000256" key="3">
    <source>
        <dbReference type="ARBA" id="ARBA00022692"/>
    </source>
</evidence>
<feature type="transmembrane region" description="Helical" evidence="6">
    <location>
        <begin position="479"/>
        <end position="499"/>
    </location>
</feature>
<feature type="transmembrane region" description="Helical" evidence="6">
    <location>
        <begin position="360"/>
        <end position="382"/>
    </location>
</feature>
<dbReference type="InterPro" id="IPR036259">
    <property type="entry name" value="MFS_trans_sf"/>
</dbReference>
<dbReference type="EMBL" id="OU898283">
    <property type="protein sequence ID" value="CAH1285080.1"/>
    <property type="molecule type" value="Genomic_DNA"/>
</dbReference>
<protein>
    <recommendedName>
        <fullName evidence="7">Major facilitator superfamily (MFS) profile domain-containing protein</fullName>
    </recommendedName>
</protein>
<dbReference type="AlphaFoldDB" id="A0A9P0E1E1"/>
<feature type="domain" description="Major facilitator superfamily (MFS) profile" evidence="7">
    <location>
        <begin position="30"/>
        <end position="501"/>
    </location>
</feature>
<keyword evidence="3 6" id="KW-0812">Transmembrane</keyword>
<feature type="transmembrane region" description="Helical" evidence="6">
    <location>
        <begin position="67"/>
        <end position="84"/>
    </location>
</feature>
<dbReference type="Gene3D" id="1.20.1250.20">
    <property type="entry name" value="MFS general substrate transporter like domains"/>
    <property type="match status" value="1"/>
</dbReference>
<dbReference type="SUPFAM" id="SSF103473">
    <property type="entry name" value="MFS general substrate transporter"/>
    <property type="match status" value="1"/>
</dbReference>
<evidence type="ECO:0000256" key="2">
    <source>
        <dbReference type="ARBA" id="ARBA00022448"/>
    </source>
</evidence>
<evidence type="ECO:0000313" key="8">
    <source>
        <dbReference type="EMBL" id="CAH1285080.1"/>
    </source>
</evidence>
<sequence length="505" mass="55888">MELQNKEKPDATTFEDAIAATKFGKYNIMLIVVIALPCVTQLLNTVELSYIIPVAQCDLGLTLEDKGLINAIIFAGMISTGVYWGYLCDALGRKRIIVYGFLLSGFFATVAALCTNKFVLLAAKFMSGAIINGPFSATTSHITEFHSSEYRGRVNMARGMFLSFGSLLLPILSWAILPRKLDIFLFGILELHSWNIFLLVCALSTIFCGVVYIFIPESPKYLMSTGRNEQAMKVLQKIYSINTGNAMEDFPVKKLVEEVENNAEKVNVLVALKKCFREMKFLLHKPYINHLLLACFNVFSLLISVNTVKLWLPGIFQAISDYQNAHNGTSTNLCTMLEQMVPKETPTSANCTVDMNNLSVYVNTFIVAAARIVAFAFSTVFIRMLGIKRLNIILCFVTAVLQFCIYFARDSTTVTILSATGTAIGSVAENLLISLTLELFPTTLRTIALSIHLTSGRTGTLVGNIVFPYLLTSGCLPPFFWIGIFCVACGIFSFLYPSVEDKPLK</sequence>
<name>A0A9P0E1E1_DIABA</name>
<keyword evidence="5 6" id="KW-0472">Membrane</keyword>
<dbReference type="InterPro" id="IPR020846">
    <property type="entry name" value="MFS_dom"/>
</dbReference>
<gene>
    <name evidence="8" type="ORF">DIABBA_LOCUS12333</name>
</gene>
<feature type="transmembrane region" description="Helical" evidence="6">
    <location>
        <begin position="96"/>
        <end position="113"/>
    </location>
</feature>
<feature type="transmembrane region" description="Helical" evidence="6">
    <location>
        <begin position="196"/>
        <end position="215"/>
    </location>
</feature>
<evidence type="ECO:0000256" key="1">
    <source>
        <dbReference type="ARBA" id="ARBA00004141"/>
    </source>
</evidence>
<dbReference type="PANTHER" id="PTHR23511:SF36">
    <property type="entry name" value="EG:BACR7A4.13 PROTEIN-RELATED"/>
    <property type="match status" value="1"/>
</dbReference>
<keyword evidence="9" id="KW-1185">Reference proteome</keyword>